<dbReference type="Gene3D" id="3.90.1010.10">
    <property type="match status" value="1"/>
</dbReference>
<protein>
    <recommendedName>
        <fullName evidence="1">Fe-S metabolism associated domain-containing protein</fullName>
    </recommendedName>
</protein>
<sequence>MSEGKRTNKNKVSRCQFDLFVDWEGGKFKAWSNAAIASGYAYIILDIFNSLPYHLATKITVEDFQQVKLDKLLTMNRRTGFYQMIEMIIKRIQSAKN</sequence>
<evidence type="ECO:0000259" key="1">
    <source>
        <dbReference type="Pfam" id="PF02657"/>
    </source>
</evidence>
<evidence type="ECO:0000313" key="2">
    <source>
        <dbReference type="EMBL" id="SVE26841.1"/>
    </source>
</evidence>
<accession>A0A383C3U5</accession>
<organism evidence="2">
    <name type="scientific">marine metagenome</name>
    <dbReference type="NCBI Taxonomy" id="408172"/>
    <lineage>
        <taxon>unclassified sequences</taxon>
        <taxon>metagenomes</taxon>
        <taxon>ecological metagenomes</taxon>
    </lineage>
</organism>
<dbReference type="AlphaFoldDB" id="A0A383C3U5"/>
<dbReference type="EMBL" id="UINC01205597">
    <property type="protein sequence ID" value="SVE26841.1"/>
    <property type="molecule type" value="Genomic_DNA"/>
</dbReference>
<reference evidence="2" key="1">
    <citation type="submission" date="2018-05" db="EMBL/GenBank/DDBJ databases">
        <authorList>
            <person name="Lanie J.A."/>
            <person name="Ng W.-L."/>
            <person name="Kazmierczak K.M."/>
            <person name="Andrzejewski T.M."/>
            <person name="Davidsen T.M."/>
            <person name="Wayne K.J."/>
            <person name="Tettelin H."/>
            <person name="Glass J.I."/>
            <person name="Rusch D."/>
            <person name="Podicherti R."/>
            <person name="Tsui H.-C.T."/>
            <person name="Winkler M.E."/>
        </authorList>
    </citation>
    <scope>NUCLEOTIDE SEQUENCE</scope>
</reference>
<proteinExistence type="predicted"/>
<gene>
    <name evidence="2" type="ORF">METZ01_LOCUS479695</name>
</gene>
<dbReference type="InterPro" id="IPR003808">
    <property type="entry name" value="Fe-S_metab-assoc_dom"/>
</dbReference>
<feature type="domain" description="Fe-S metabolism associated" evidence="1">
    <location>
        <begin position="1"/>
        <end position="89"/>
    </location>
</feature>
<name>A0A383C3U5_9ZZZZ</name>
<dbReference type="SUPFAM" id="SSF82649">
    <property type="entry name" value="SufE/NifU"/>
    <property type="match status" value="1"/>
</dbReference>
<dbReference type="Pfam" id="PF02657">
    <property type="entry name" value="SufE"/>
    <property type="match status" value="1"/>
</dbReference>